<evidence type="ECO:0000256" key="2">
    <source>
        <dbReference type="ARBA" id="ARBA00023015"/>
    </source>
</evidence>
<dbReference type="AlphaFoldDB" id="A0A1Y2N2N7"/>
<keyword evidence="2" id="KW-0805">Transcription regulation</keyword>
<name>A0A1Y2N2N7_PSEAH</name>
<dbReference type="GO" id="GO:0032993">
    <property type="term" value="C:protein-DNA complex"/>
    <property type="evidence" value="ECO:0007669"/>
    <property type="project" value="TreeGrafter"/>
</dbReference>
<keyword evidence="7" id="KW-1185">Reference proteome</keyword>
<evidence type="ECO:0000313" key="6">
    <source>
        <dbReference type="EMBL" id="OSY41736.1"/>
    </source>
</evidence>
<accession>A0A1Y2N2N7</accession>
<proteinExistence type="inferred from homology"/>
<dbReference type="EMBL" id="MIGB01000007">
    <property type="protein sequence ID" value="OSY41736.1"/>
    <property type="molecule type" value="Genomic_DNA"/>
</dbReference>
<dbReference type="STRING" id="2074.BG845_01764"/>
<evidence type="ECO:0000256" key="3">
    <source>
        <dbReference type="ARBA" id="ARBA00023125"/>
    </source>
</evidence>
<evidence type="ECO:0000259" key="5">
    <source>
        <dbReference type="PROSITE" id="PS50931"/>
    </source>
</evidence>
<gene>
    <name evidence="6" type="primary">gltC_3</name>
    <name evidence="6" type="ORF">BG845_01764</name>
</gene>
<evidence type="ECO:0000256" key="4">
    <source>
        <dbReference type="ARBA" id="ARBA00023163"/>
    </source>
</evidence>
<dbReference type="Gene3D" id="3.40.190.10">
    <property type="entry name" value="Periplasmic binding protein-like II"/>
    <property type="match status" value="2"/>
</dbReference>
<keyword evidence="3" id="KW-0238">DNA-binding</keyword>
<dbReference type="SUPFAM" id="SSF53850">
    <property type="entry name" value="Periplasmic binding protein-like II"/>
    <property type="match status" value="1"/>
</dbReference>
<dbReference type="PROSITE" id="PS50931">
    <property type="entry name" value="HTH_LYSR"/>
    <property type="match status" value="1"/>
</dbReference>
<sequence length="305" mass="32496">MLEPRRLRMLSQLRRSGTMASAARALGYSPTSISQQLALLEKEAGSTLFVAAGRGVRLTPAGVLLAERADAILDALDAAAREVRRIGETPVGRVRLSTFQTAALTALPDVAGVLRRHYPGVRLDVVHLEPREALDALARHAVDLALLEEYPGTPLPKPRSVLRRVVALDPLYLATPSGESARRPEPEARWVLEPRGTAARRWADATCRASGFEPDVQFESHDMTVHRAVIGAGLAHGFLPGLALRAVDDDRITLTTMSGDPARSIILASDRASAGDVACTTVGRLLGEMFTSPSTDPGAGPAVGE</sequence>
<feature type="domain" description="HTH lysR-type" evidence="5">
    <location>
        <begin position="2"/>
        <end position="59"/>
    </location>
</feature>
<dbReference type="RefSeq" id="WP_158092108.1">
    <property type="nucleotide sequence ID" value="NZ_AP018920.1"/>
</dbReference>
<dbReference type="PANTHER" id="PTHR30346">
    <property type="entry name" value="TRANSCRIPTIONAL DUAL REGULATOR HCAR-RELATED"/>
    <property type="match status" value="1"/>
</dbReference>
<dbReference type="Proteomes" id="UP000194360">
    <property type="component" value="Unassembled WGS sequence"/>
</dbReference>
<dbReference type="Pfam" id="PF00126">
    <property type="entry name" value="HTH_1"/>
    <property type="match status" value="1"/>
</dbReference>
<protein>
    <submittedName>
        <fullName evidence="6">HTH-type transcriptional regulator GltC</fullName>
    </submittedName>
</protein>
<dbReference type="Pfam" id="PF03466">
    <property type="entry name" value="LysR_substrate"/>
    <property type="match status" value="1"/>
</dbReference>
<dbReference type="SUPFAM" id="SSF46785">
    <property type="entry name" value="Winged helix' DNA-binding domain"/>
    <property type="match status" value="1"/>
</dbReference>
<evidence type="ECO:0000256" key="1">
    <source>
        <dbReference type="ARBA" id="ARBA00009437"/>
    </source>
</evidence>
<dbReference type="GO" id="GO:0003677">
    <property type="term" value="F:DNA binding"/>
    <property type="evidence" value="ECO:0007669"/>
    <property type="project" value="UniProtKB-KW"/>
</dbReference>
<organism evidence="6 7">
    <name type="scientific">Pseudonocardia autotrophica</name>
    <name type="common">Amycolata autotrophica</name>
    <name type="synonym">Nocardia autotrophica</name>
    <dbReference type="NCBI Taxonomy" id="2074"/>
    <lineage>
        <taxon>Bacteria</taxon>
        <taxon>Bacillati</taxon>
        <taxon>Actinomycetota</taxon>
        <taxon>Actinomycetes</taxon>
        <taxon>Pseudonocardiales</taxon>
        <taxon>Pseudonocardiaceae</taxon>
        <taxon>Pseudonocardia</taxon>
    </lineage>
</organism>
<evidence type="ECO:0000313" key="7">
    <source>
        <dbReference type="Proteomes" id="UP000194360"/>
    </source>
</evidence>
<dbReference type="InterPro" id="IPR000847">
    <property type="entry name" value="LysR_HTH_N"/>
</dbReference>
<dbReference type="OrthoDB" id="4131546at2"/>
<dbReference type="InterPro" id="IPR036388">
    <property type="entry name" value="WH-like_DNA-bd_sf"/>
</dbReference>
<dbReference type="PANTHER" id="PTHR30346:SF29">
    <property type="entry name" value="LYSR SUBSTRATE-BINDING"/>
    <property type="match status" value="1"/>
</dbReference>
<dbReference type="GO" id="GO:0003700">
    <property type="term" value="F:DNA-binding transcription factor activity"/>
    <property type="evidence" value="ECO:0007669"/>
    <property type="project" value="InterPro"/>
</dbReference>
<comment type="similarity">
    <text evidence="1">Belongs to the LysR transcriptional regulatory family.</text>
</comment>
<keyword evidence="4" id="KW-0804">Transcription</keyword>
<dbReference type="InterPro" id="IPR005119">
    <property type="entry name" value="LysR_subst-bd"/>
</dbReference>
<comment type="caution">
    <text evidence="6">The sequence shown here is derived from an EMBL/GenBank/DDBJ whole genome shotgun (WGS) entry which is preliminary data.</text>
</comment>
<reference evidence="6 7" key="1">
    <citation type="submission" date="2016-09" db="EMBL/GenBank/DDBJ databases">
        <title>Pseudonocardia autotrophica DSM535, a candidate organism with high potential of specific P450 cytochromes.</title>
        <authorList>
            <person name="Grumaz C."/>
            <person name="Vainshtein Y."/>
            <person name="Kirstahler P."/>
            <person name="Sohn K."/>
        </authorList>
    </citation>
    <scope>NUCLEOTIDE SEQUENCE [LARGE SCALE GENOMIC DNA]</scope>
    <source>
        <strain evidence="6 7">DSM 535</strain>
    </source>
</reference>
<dbReference type="InterPro" id="IPR036390">
    <property type="entry name" value="WH_DNA-bd_sf"/>
</dbReference>
<dbReference type="Gene3D" id="1.10.10.10">
    <property type="entry name" value="Winged helix-like DNA-binding domain superfamily/Winged helix DNA-binding domain"/>
    <property type="match status" value="1"/>
</dbReference>